<dbReference type="Pfam" id="PF03634">
    <property type="entry name" value="TCP"/>
    <property type="match status" value="1"/>
</dbReference>
<dbReference type="EMBL" id="CM000761">
    <property type="protein sequence ID" value="OQU89064.1"/>
    <property type="molecule type" value="Genomic_DNA"/>
</dbReference>
<keyword evidence="4" id="KW-1185">Reference proteome</keyword>
<protein>
    <recommendedName>
        <fullName evidence="2">TCP domain-containing protein</fullName>
    </recommendedName>
</protein>
<dbReference type="InParanoid" id="A0A1W0W3T1"/>
<accession>A0A1W0W3T1</accession>
<dbReference type="AlphaFoldDB" id="A0A1W0W3T1"/>
<name>A0A1W0W3T1_SORBI</name>
<evidence type="ECO:0000313" key="4">
    <source>
        <dbReference type="Proteomes" id="UP000000768"/>
    </source>
</evidence>
<sequence>MEVEEEAVGCASATGGGAGGKRAVAVTVSPAAGAPWAQQHPASRIYRVSRASGGKDRHSKVYTAKGIRDRRVCLSVATAI</sequence>
<dbReference type="Proteomes" id="UP000000768">
    <property type="component" value="Chromosome 2"/>
</dbReference>
<dbReference type="Gramene" id="OQU89064">
    <property type="protein sequence ID" value="OQU89064"/>
    <property type="gene ID" value="SORBI_3002G141450"/>
</dbReference>
<evidence type="ECO:0000256" key="1">
    <source>
        <dbReference type="SAM" id="MobiDB-lite"/>
    </source>
</evidence>
<reference evidence="3 4" key="1">
    <citation type="journal article" date="2009" name="Nature">
        <title>The Sorghum bicolor genome and the diversification of grasses.</title>
        <authorList>
            <person name="Paterson A.H."/>
            <person name="Bowers J.E."/>
            <person name="Bruggmann R."/>
            <person name="Dubchak I."/>
            <person name="Grimwood J."/>
            <person name="Gundlach H."/>
            <person name="Haberer G."/>
            <person name="Hellsten U."/>
            <person name="Mitros T."/>
            <person name="Poliakov A."/>
            <person name="Schmutz J."/>
            <person name="Spannagl M."/>
            <person name="Tang H."/>
            <person name="Wang X."/>
            <person name="Wicker T."/>
            <person name="Bharti A.K."/>
            <person name="Chapman J."/>
            <person name="Feltus F.A."/>
            <person name="Gowik U."/>
            <person name="Grigoriev I.V."/>
            <person name="Lyons E."/>
            <person name="Maher C.A."/>
            <person name="Martis M."/>
            <person name="Narechania A."/>
            <person name="Otillar R.P."/>
            <person name="Penning B.W."/>
            <person name="Salamov A.A."/>
            <person name="Wang Y."/>
            <person name="Zhang L."/>
            <person name="Carpita N.C."/>
            <person name="Freeling M."/>
            <person name="Gingle A.R."/>
            <person name="Hash C.T."/>
            <person name="Keller B."/>
            <person name="Klein P."/>
            <person name="Kresovich S."/>
            <person name="McCann M.C."/>
            <person name="Ming R."/>
            <person name="Peterson D.G."/>
            <person name="Mehboob-ur-Rahman"/>
            <person name="Ware D."/>
            <person name="Westhoff P."/>
            <person name="Mayer K.F."/>
            <person name="Messing J."/>
            <person name="Rokhsar D.S."/>
        </authorList>
    </citation>
    <scope>NUCLEOTIDE SEQUENCE [LARGE SCALE GENOMIC DNA]</scope>
    <source>
        <strain evidence="4">cv. BTx623</strain>
    </source>
</reference>
<feature type="region of interest" description="Disordered" evidence="1">
    <location>
        <begin position="1"/>
        <end position="22"/>
    </location>
</feature>
<dbReference type="InterPro" id="IPR017887">
    <property type="entry name" value="TF_TCP_subgr"/>
</dbReference>
<reference evidence="4" key="2">
    <citation type="journal article" date="2018" name="Plant J.">
        <title>The Sorghum bicolor reference genome: improved assembly, gene annotations, a transcriptome atlas, and signatures of genome organization.</title>
        <authorList>
            <person name="McCormick R.F."/>
            <person name="Truong S.K."/>
            <person name="Sreedasyam A."/>
            <person name="Jenkins J."/>
            <person name="Shu S."/>
            <person name="Sims D."/>
            <person name="Kennedy M."/>
            <person name="Amirebrahimi M."/>
            <person name="Weers B.D."/>
            <person name="McKinley B."/>
            <person name="Mattison A."/>
            <person name="Morishige D.T."/>
            <person name="Grimwood J."/>
            <person name="Schmutz J."/>
            <person name="Mullet J.E."/>
        </authorList>
    </citation>
    <scope>NUCLEOTIDE SEQUENCE [LARGE SCALE GENOMIC DNA]</scope>
    <source>
        <strain evidence="4">cv. BTx623</strain>
    </source>
</reference>
<dbReference type="STRING" id="4558.A0A1W0W3T1"/>
<gene>
    <name evidence="3" type="ORF">SORBI_3002G141450</name>
</gene>
<dbReference type="PROSITE" id="PS51369">
    <property type="entry name" value="TCP"/>
    <property type="match status" value="1"/>
</dbReference>
<proteinExistence type="predicted"/>
<organism evidence="3 4">
    <name type="scientific">Sorghum bicolor</name>
    <name type="common">Sorghum</name>
    <name type="synonym">Sorghum vulgare</name>
    <dbReference type="NCBI Taxonomy" id="4558"/>
    <lineage>
        <taxon>Eukaryota</taxon>
        <taxon>Viridiplantae</taxon>
        <taxon>Streptophyta</taxon>
        <taxon>Embryophyta</taxon>
        <taxon>Tracheophyta</taxon>
        <taxon>Spermatophyta</taxon>
        <taxon>Magnoliopsida</taxon>
        <taxon>Liliopsida</taxon>
        <taxon>Poales</taxon>
        <taxon>Poaceae</taxon>
        <taxon>PACMAD clade</taxon>
        <taxon>Panicoideae</taxon>
        <taxon>Andropogonodae</taxon>
        <taxon>Andropogoneae</taxon>
        <taxon>Sorghinae</taxon>
        <taxon>Sorghum</taxon>
    </lineage>
</organism>
<evidence type="ECO:0000313" key="3">
    <source>
        <dbReference type="EMBL" id="OQU89064.1"/>
    </source>
</evidence>
<evidence type="ECO:0000259" key="2">
    <source>
        <dbReference type="PROSITE" id="PS51369"/>
    </source>
</evidence>
<feature type="domain" description="TCP" evidence="2">
    <location>
        <begin position="54"/>
        <end position="80"/>
    </location>
</feature>